<feature type="domain" description="Carboxylesterase type B" evidence="7">
    <location>
        <begin position="55"/>
        <end position="371"/>
    </location>
</feature>
<reference evidence="8 9" key="1">
    <citation type="submission" date="2023-11" db="EMBL/GenBank/DDBJ databases">
        <authorList>
            <person name="Okamura Y."/>
        </authorList>
    </citation>
    <scope>NUCLEOTIDE SEQUENCE [LARGE SCALE GENOMIC DNA]</scope>
</reference>
<keyword evidence="5" id="KW-0325">Glycoprotein</keyword>
<dbReference type="EMBL" id="CAVLEF010000003">
    <property type="protein sequence ID" value="CAK1541967.1"/>
    <property type="molecule type" value="Genomic_DNA"/>
</dbReference>
<accession>A0AAV1J169</accession>
<organism evidence="8 9">
    <name type="scientific">Leptosia nina</name>
    <dbReference type="NCBI Taxonomy" id="320188"/>
    <lineage>
        <taxon>Eukaryota</taxon>
        <taxon>Metazoa</taxon>
        <taxon>Ecdysozoa</taxon>
        <taxon>Arthropoda</taxon>
        <taxon>Hexapoda</taxon>
        <taxon>Insecta</taxon>
        <taxon>Pterygota</taxon>
        <taxon>Neoptera</taxon>
        <taxon>Endopterygota</taxon>
        <taxon>Lepidoptera</taxon>
        <taxon>Glossata</taxon>
        <taxon>Ditrysia</taxon>
        <taxon>Papilionoidea</taxon>
        <taxon>Pieridae</taxon>
        <taxon>Pierinae</taxon>
        <taxon>Leptosia</taxon>
    </lineage>
</organism>
<comment type="caution">
    <text evidence="8">The sequence shown here is derived from an EMBL/GenBank/DDBJ whole genome shotgun (WGS) entry which is preliminary data.</text>
</comment>
<evidence type="ECO:0000256" key="3">
    <source>
        <dbReference type="ARBA" id="ARBA00022801"/>
    </source>
</evidence>
<dbReference type="Gene3D" id="3.40.50.1820">
    <property type="entry name" value="alpha/beta hydrolase"/>
    <property type="match status" value="1"/>
</dbReference>
<keyword evidence="2" id="KW-0719">Serine esterase</keyword>
<dbReference type="Proteomes" id="UP001497472">
    <property type="component" value="Unassembled WGS sequence"/>
</dbReference>
<evidence type="ECO:0000256" key="6">
    <source>
        <dbReference type="RuleBase" id="RU361235"/>
    </source>
</evidence>
<evidence type="ECO:0000259" key="7">
    <source>
        <dbReference type="Pfam" id="PF00135"/>
    </source>
</evidence>
<dbReference type="InterPro" id="IPR019826">
    <property type="entry name" value="Carboxylesterase_B_AS"/>
</dbReference>
<evidence type="ECO:0000256" key="2">
    <source>
        <dbReference type="ARBA" id="ARBA00022487"/>
    </source>
</evidence>
<dbReference type="EC" id="3.1.1.-" evidence="6"/>
<evidence type="ECO:0000256" key="1">
    <source>
        <dbReference type="ARBA" id="ARBA00005964"/>
    </source>
</evidence>
<keyword evidence="4" id="KW-1015">Disulfide bond</keyword>
<keyword evidence="3 6" id="KW-0378">Hydrolase</keyword>
<dbReference type="AlphaFoldDB" id="A0AAV1J169"/>
<keyword evidence="9" id="KW-1185">Reference proteome</keyword>
<name>A0AAV1J169_9NEOP</name>
<evidence type="ECO:0000313" key="9">
    <source>
        <dbReference type="Proteomes" id="UP001497472"/>
    </source>
</evidence>
<dbReference type="InterPro" id="IPR002018">
    <property type="entry name" value="CarbesteraseB"/>
</dbReference>
<gene>
    <name evidence="8" type="ORF">LNINA_LOCUS1911</name>
</gene>
<dbReference type="InterPro" id="IPR029058">
    <property type="entry name" value="AB_hydrolase_fold"/>
</dbReference>
<comment type="similarity">
    <text evidence="1 6">Belongs to the type-B carboxylesterase/lipase family.</text>
</comment>
<sequence>MHFSIIDVGHGARDGVVLVRKVGINCVKCQTPSTAAPEGTSKFRRLLQRNNSRAEAVLTKNGWVRGVKSRDGDYDMFLGIPYGRVKQDNPFGDAEPFGKYDGVFEAIDNSKICPQLDELSKTFGGTIDCLNINVYVPRSRTGKLAVMVYIFGGQFRFGFAGNFKGYSMYGPRHLLRYNIIYIIFNNRLGPYGYMCLGTRKVPGNAGLKDQSLALKWVKDNIEAFGGDSNKITLFGHSSGAVSVDLHIHYQPSDLFQQAILQSGSITFRGSVGNINTSVPLILADKLGLSTNDVDAALLFLTKKDPIDVVKVSVNTIKEYNPCVEQKIQGVRHMITHDPKRLVPKVEKRKIMIGHTREESNMLYAKIPKEYFDNNDVFKYVIPLTFDLNQTQLNLALSEVKHFYIGDNLVYYYVFTYCGGRNLHKVVNNITADGAMHADEVGYIYQPTFFEDTTQNDQLIVDKMTKMWTNFAKYGNPTPTPTKLLPETWIPITEESKPYLRIDLETHMDIEILPRIAFWDQLFKKYSKYIRN</sequence>
<dbReference type="PROSITE" id="PS00122">
    <property type="entry name" value="CARBOXYLESTERASE_B_1"/>
    <property type="match status" value="1"/>
</dbReference>
<dbReference type="Pfam" id="PF00135">
    <property type="entry name" value="COesterase"/>
    <property type="match status" value="2"/>
</dbReference>
<protein>
    <recommendedName>
        <fullName evidence="6">Carboxylic ester hydrolase</fullName>
        <ecNumber evidence="6">3.1.1.-</ecNumber>
    </recommendedName>
</protein>
<feature type="domain" description="Carboxylesterase type B" evidence="7">
    <location>
        <begin position="405"/>
        <end position="508"/>
    </location>
</feature>
<dbReference type="InterPro" id="IPR050309">
    <property type="entry name" value="Type-B_Carboxylest/Lipase"/>
</dbReference>
<evidence type="ECO:0000256" key="4">
    <source>
        <dbReference type="ARBA" id="ARBA00023157"/>
    </source>
</evidence>
<dbReference type="GO" id="GO:0052689">
    <property type="term" value="F:carboxylic ester hydrolase activity"/>
    <property type="evidence" value="ECO:0007669"/>
    <property type="project" value="UniProtKB-KW"/>
</dbReference>
<dbReference type="PANTHER" id="PTHR11559">
    <property type="entry name" value="CARBOXYLESTERASE"/>
    <property type="match status" value="1"/>
</dbReference>
<evidence type="ECO:0000313" key="8">
    <source>
        <dbReference type="EMBL" id="CAK1541967.1"/>
    </source>
</evidence>
<dbReference type="SUPFAM" id="SSF53474">
    <property type="entry name" value="alpha/beta-Hydrolases"/>
    <property type="match status" value="1"/>
</dbReference>
<evidence type="ECO:0000256" key="5">
    <source>
        <dbReference type="ARBA" id="ARBA00023180"/>
    </source>
</evidence>
<proteinExistence type="inferred from homology"/>